<dbReference type="InterPro" id="IPR011111">
    <property type="entry name" value="Plasmid_RepB"/>
</dbReference>
<proteinExistence type="inferred from homology"/>
<dbReference type="NCBIfam" id="TIGR00180">
    <property type="entry name" value="parB_part"/>
    <property type="match status" value="1"/>
</dbReference>
<dbReference type="Pfam" id="PF02195">
    <property type="entry name" value="ParB_N"/>
    <property type="match status" value="1"/>
</dbReference>
<organism evidence="3 4">
    <name type="scientific">Agrobacterium tumefaciens</name>
    <dbReference type="NCBI Taxonomy" id="358"/>
    <lineage>
        <taxon>Bacteria</taxon>
        <taxon>Pseudomonadati</taxon>
        <taxon>Pseudomonadota</taxon>
        <taxon>Alphaproteobacteria</taxon>
        <taxon>Hyphomicrobiales</taxon>
        <taxon>Rhizobiaceae</taxon>
        <taxon>Rhizobium/Agrobacterium group</taxon>
        <taxon>Agrobacterium</taxon>
        <taxon>Agrobacterium tumefaciens complex</taxon>
    </lineage>
</organism>
<dbReference type="SUPFAM" id="SSF109709">
    <property type="entry name" value="KorB DNA-binding domain-like"/>
    <property type="match status" value="1"/>
</dbReference>
<evidence type="ECO:0000313" key="4">
    <source>
        <dbReference type="Proteomes" id="UP000035017"/>
    </source>
</evidence>
<dbReference type="Gene3D" id="1.10.10.2830">
    <property type="match status" value="1"/>
</dbReference>
<comment type="similarity">
    <text evidence="1">Belongs to the ParB family.</text>
</comment>
<dbReference type="GO" id="GO:0005694">
    <property type="term" value="C:chromosome"/>
    <property type="evidence" value="ECO:0007669"/>
    <property type="project" value="TreeGrafter"/>
</dbReference>
<evidence type="ECO:0000259" key="2">
    <source>
        <dbReference type="SMART" id="SM00470"/>
    </source>
</evidence>
<feature type="domain" description="ParB-like N-terminal" evidence="2">
    <location>
        <begin position="56"/>
        <end position="147"/>
    </location>
</feature>
<dbReference type="InterPro" id="IPR004437">
    <property type="entry name" value="ParB/RepB/Spo0J"/>
</dbReference>
<evidence type="ECO:0000313" key="3">
    <source>
        <dbReference type="EMBL" id="KIQ05507.1"/>
    </source>
</evidence>
<dbReference type="PANTHER" id="PTHR33375">
    <property type="entry name" value="CHROMOSOME-PARTITIONING PROTEIN PARB-RELATED"/>
    <property type="match status" value="1"/>
</dbReference>
<dbReference type="AlphaFoldDB" id="A0A0D0JHK0"/>
<comment type="caution">
    <text evidence="3">The sequence shown here is derived from an EMBL/GenBank/DDBJ whole genome shotgun (WGS) entry which is preliminary data.</text>
</comment>
<gene>
    <name evidence="3" type="ORF">RU07_01265</name>
</gene>
<dbReference type="InterPro" id="IPR003115">
    <property type="entry name" value="ParB_N"/>
</dbReference>
<dbReference type="CDD" id="cd16405">
    <property type="entry name" value="RepB_like_N"/>
    <property type="match status" value="1"/>
</dbReference>
<evidence type="ECO:0000256" key="1">
    <source>
        <dbReference type="ARBA" id="ARBA00006295"/>
    </source>
</evidence>
<dbReference type="Gene3D" id="3.90.1530.30">
    <property type="match status" value="1"/>
</dbReference>
<sequence length="331" mass="36744">MARENPFAKLDMASIASNQTPTKPGYGMTGAAKTVVRSIEDMAENSKKLMQGEVIVDLDPQLIDGSFVADRLSDDGDEYQELKQAIKESGQITPILVRPSSSDGQRFMVVFGHRRLKVARELGISVKAVVKKLDDVTSAIAQGQENSARSNLSFIERAYFAQNLLESGMTKEVVRSSLAIDEAMLSKMLGVVETVPASILRVLGASKKIGRDRWLSLRQLLLSPALSKVATEHTETADFMELTEDERFDELHDFLKRYKVKSAAKKPKTSSSVKDWTSTDSSLKFVMNAKSKKVAIELSNVEAKPFSEWLSAHMDRLYVEYRGSKQENNGD</sequence>
<dbReference type="EMBL" id="JXQV01000002">
    <property type="protein sequence ID" value="KIQ05507.1"/>
    <property type="molecule type" value="Genomic_DNA"/>
</dbReference>
<dbReference type="InterPro" id="IPR017819">
    <property type="entry name" value="Plasmid_partition_RepB"/>
</dbReference>
<dbReference type="Proteomes" id="UP000035017">
    <property type="component" value="Unassembled WGS sequence"/>
</dbReference>
<dbReference type="GO" id="GO:0003677">
    <property type="term" value="F:DNA binding"/>
    <property type="evidence" value="ECO:0007669"/>
    <property type="project" value="InterPro"/>
</dbReference>
<accession>A0A0D0JHK0</accession>
<dbReference type="Pfam" id="PF07506">
    <property type="entry name" value="RepB"/>
    <property type="match status" value="1"/>
</dbReference>
<dbReference type="InterPro" id="IPR036086">
    <property type="entry name" value="ParB/Sulfiredoxin_sf"/>
</dbReference>
<dbReference type="InterPro" id="IPR037972">
    <property type="entry name" value="RepB_N"/>
</dbReference>
<dbReference type="SUPFAM" id="SSF110849">
    <property type="entry name" value="ParB/Sulfiredoxin"/>
    <property type="match status" value="1"/>
</dbReference>
<dbReference type="NCBIfam" id="TIGR03454">
    <property type="entry name" value="partition_RepB"/>
    <property type="match status" value="1"/>
</dbReference>
<dbReference type="SMART" id="SM00470">
    <property type="entry name" value="ParB"/>
    <property type="match status" value="1"/>
</dbReference>
<protein>
    <submittedName>
        <fullName evidence="3">Replication protein B</fullName>
    </submittedName>
</protein>
<dbReference type="GO" id="GO:0007059">
    <property type="term" value="P:chromosome segregation"/>
    <property type="evidence" value="ECO:0007669"/>
    <property type="project" value="TreeGrafter"/>
</dbReference>
<dbReference type="OrthoDB" id="7908920at2"/>
<dbReference type="PANTHER" id="PTHR33375:SF1">
    <property type="entry name" value="CHROMOSOME-PARTITIONING PROTEIN PARB-RELATED"/>
    <property type="match status" value="1"/>
</dbReference>
<name>A0A0D0JHK0_AGRTU</name>
<reference evidence="3 4" key="1">
    <citation type="submission" date="2014-12" db="EMBL/GenBank/DDBJ databases">
        <title>16Stimator: statistical estimation of ribosomal gene copy numbers from draft genome assemblies.</title>
        <authorList>
            <person name="Perisin M.A."/>
            <person name="Vetter M."/>
            <person name="Gilbert J.A."/>
            <person name="Bergelson J."/>
        </authorList>
    </citation>
    <scope>NUCLEOTIDE SEQUENCE [LARGE SCALE GENOMIC DNA]</scope>
    <source>
        <strain evidence="3 4">MEJ076</strain>
    </source>
</reference>
<dbReference type="InterPro" id="IPR050336">
    <property type="entry name" value="Chromosome_partition/occlusion"/>
</dbReference>